<dbReference type="InterPro" id="IPR013108">
    <property type="entry name" value="Amidohydro_3"/>
</dbReference>
<evidence type="ECO:0000259" key="1">
    <source>
        <dbReference type="Pfam" id="PF07969"/>
    </source>
</evidence>
<proteinExistence type="predicted"/>
<keyword evidence="2" id="KW-0378">Hydrolase</keyword>
<feature type="domain" description="Amidohydrolase 3" evidence="1">
    <location>
        <begin position="1"/>
        <end position="90"/>
    </location>
</feature>
<dbReference type="Gene3D" id="3.20.20.140">
    <property type="entry name" value="Metal-dependent hydrolases"/>
    <property type="match status" value="1"/>
</dbReference>
<dbReference type="PANTHER" id="PTHR32027">
    <property type="entry name" value="CYTOSINE DEAMINASE"/>
    <property type="match status" value="1"/>
</dbReference>
<gene>
    <name evidence="2" type="primary">codA_4</name>
    <name evidence="2" type="ORF">RUE5091_02373</name>
</gene>
<dbReference type="EC" id="3.5.4.1" evidence="2"/>
<evidence type="ECO:0000313" key="2">
    <source>
        <dbReference type="EMBL" id="CUK02587.1"/>
    </source>
</evidence>
<dbReference type="InterPro" id="IPR011059">
    <property type="entry name" value="Metal-dep_hydrolase_composite"/>
</dbReference>
<dbReference type="AlphaFoldDB" id="A0A0P1IAX6"/>
<dbReference type="Proteomes" id="UP000051260">
    <property type="component" value="Unassembled WGS sequence"/>
</dbReference>
<dbReference type="PANTHER" id="PTHR32027:SF0">
    <property type="entry name" value="CYTOSINE DEAMINASE"/>
    <property type="match status" value="1"/>
</dbReference>
<keyword evidence="3" id="KW-1185">Reference proteome</keyword>
<dbReference type="InterPro" id="IPR052349">
    <property type="entry name" value="Metallo-hydrolase_Enzymes"/>
</dbReference>
<dbReference type="EMBL" id="CYUD01000007">
    <property type="protein sequence ID" value="CUK02587.1"/>
    <property type="molecule type" value="Genomic_DNA"/>
</dbReference>
<dbReference type="GO" id="GO:0004131">
    <property type="term" value="F:cytosine deaminase activity"/>
    <property type="evidence" value="ECO:0007669"/>
    <property type="project" value="UniProtKB-EC"/>
</dbReference>
<accession>A0A0P1IAX6</accession>
<sequence length="94" mass="10306">MDPWYSLGKADMLDVAFMGLHVGQLSSRIDMAWCFDAVTENSARILGLEGYGVAKGCAVNFVLLQACDKVEAIRLRAHRLAVVRKGRVIVRSAP</sequence>
<evidence type="ECO:0000313" key="3">
    <source>
        <dbReference type="Proteomes" id="UP000051260"/>
    </source>
</evidence>
<dbReference type="Gene3D" id="2.30.40.10">
    <property type="entry name" value="Urease, subunit C, domain 1"/>
    <property type="match status" value="1"/>
</dbReference>
<reference evidence="3" key="1">
    <citation type="submission" date="2015-09" db="EMBL/GenBank/DDBJ databases">
        <authorList>
            <person name="Rodrigo-Torres L."/>
            <person name="Arahal D.R."/>
        </authorList>
    </citation>
    <scope>NUCLEOTIDE SEQUENCE [LARGE SCALE GENOMIC DNA]</scope>
    <source>
        <strain evidence="3">CECT 5091</strain>
    </source>
</reference>
<protein>
    <submittedName>
        <fullName evidence="2">Cytosine deaminase</fullName>
        <ecNumber evidence="2">3.5.4.1</ecNumber>
    </submittedName>
</protein>
<organism evidence="2 3">
    <name type="scientific">Ruegeria denitrificans</name>
    <dbReference type="NCBI Taxonomy" id="1715692"/>
    <lineage>
        <taxon>Bacteria</taxon>
        <taxon>Pseudomonadati</taxon>
        <taxon>Pseudomonadota</taxon>
        <taxon>Alphaproteobacteria</taxon>
        <taxon>Rhodobacterales</taxon>
        <taxon>Roseobacteraceae</taxon>
        <taxon>Ruegeria</taxon>
    </lineage>
</organism>
<dbReference type="GO" id="GO:0035888">
    <property type="term" value="F:isoguanine deaminase activity"/>
    <property type="evidence" value="ECO:0007669"/>
    <property type="project" value="TreeGrafter"/>
</dbReference>
<dbReference type="GO" id="GO:0006209">
    <property type="term" value="P:cytosine catabolic process"/>
    <property type="evidence" value="ECO:0007669"/>
    <property type="project" value="TreeGrafter"/>
</dbReference>
<dbReference type="SUPFAM" id="SSF51338">
    <property type="entry name" value="Composite domain of metallo-dependent hydrolases"/>
    <property type="match status" value="1"/>
</dbReference>
<dbReference type="STRING" id="1715692.RUE5091_02373"/>
<dbReference type="Pfam" id="PF07969">
    <property type="entry name" value="Amidohydro_3"/>
    <property type="match status" value="1"/>
</dbReference>
<name>A0A0P1IAX6_9RHOB</name>